<accession>E6RCW4</accession>
<dbReference type="Pfam" id="PF05721">
    <property type="entry name" value="PhyH"/>
    <property type="match status" value="1"/>
</dbReference>
<keyword evidence="9" id="KW-1185">Reference proteome</keyword>
<proteinExistence type="inferred from homology"/>
<comment type="cofactor">
    <cofactor evidence="1">
        <name>Fe cation</name>
        <dbReference type="ChEBI" id="CHEBI:24875"/>
    </cofactor>
</comment>
<evidence type="ECO:0000256" key="2">
    <source>
        <dbReference type="ARBA" id="ARBA00005830"/>
    </source>
</evidence>
<evidence type="ECO:0000256" key="4">
    <source>
        <dbReference type="ARBA" id="ARBA00022723"/>
    </source>
</evidence>
<evidence type="ECO:0008006" key="10">
    <source>
        <dbReference type="Google" id="ProtNLM"/>
    </source>
</evidence>
<dbReference type="GO" id="GO:0046872">
    <property type="term" value="F:metal ion binding"/>
    <property type="evidence" value="ECO:0007669"/>
    <property type="project" value="UniProtKB-KW"/>
</dbReference>
<dbReference type="KEGG" id="cgi:CGB_J2090W"/>
<reference key="2">
    <citation type="journal article" date="2011" name="MBio">
        <title>Genome variation in Cryptococcus gattii, an emerging pathogen of immunocompetent hosts.</title>
        <authorList>
            <person name="D'Souza C.A."/>
            <person name="Kronstad J.W."/>
            <person name="Taylor G."/>
            <person name="Warren R."/>
            <person name="Yuen M."/>
            <person name="Hu G."/>
            <person name="Jung W.H."/>
            <person name="Sham A."/>
            <person name="Kidd S.E."/>
            <person name="Tangen K."/>
            <person name="Lee N."/>
            <person name="Zeilmaker T."/>
            <person name="Sawkins J."/>
            <person name="McVicker G."/>
            <person name="Shah S."/>
            <person name="Gnerre S."/>
            <person name="Griggs A."/>
            <person name="Zeng Q."/>
            <person name="Bartlett K."/>
            <person name="Li W."/>
            <person name="Wang X."/>
            <person name="Heitman J."/>
            <person name="Stajich J.E."/>
            <person name="Fraser J.A."/>
            <person name="Meyer W."/>
            <person name="Carter D."/>
            <person name="Schein J."/>
            <person name="Krzywinski M."/>
            <person name="Kwong-Chung K.J."/>
            <person name="Varma A."/>
            <person name="Wang J."/>
            <person name="Brunham R."/>
            <person name="Fyfe M."/>
            <person name="Ouellette B.F.F."/>
            <person name="Siddiqui A."/>
            <person name="Marra M."/>
            <person name="Jones S."/>
            <person name="Holt R."/>
            <person name="Birren B.W."/>
            <person name="Galagan J.E."/>
            <person name="Cuomo C.A."/>
        </authorList>
    </citation>
    <scope>NUCLEOTIDE SEQUENCE</scope>
    <source>
        <strain>WM276</strain>
    </source>
</reference>
<dbReference type="GO" id="GO:0051213">
    <property type="term" value="F:dioxygenase activity"/>
    <property type="evidence" value="ECO:0007669"/>
    <property type="project" value="UniProtKB-KW"/>
</dbReference>
<reference evidence="8 9" key="1">
    <citation type="journal article" date="2011" name="MBio">
        <title>Genome variation in Cryptococcus gattii, an emerging pathogen of immunocompetent hosts.</title>
        <authorList>
            <person name="D'Souza C.A."/>
            <person name="Kronstad J.W."/>
            <person name="Taylor G."/>
            <person name="Warren R."/>
            <person name="Yuen M."/>
            <person name="Hu G."/>
            <person name="Jung W.H."/>
            <person name="Sham A."/>
            <person name="Kidd S.E."/>
            <person name="Tangen K."/>
            <person name="Lee N."/>
            <person name="Zeilmaker T."/>
            <person name="Sawkins J."/>
            <person name="McVicker G."/>
            <person name="Shah S."/>
            <person name="Gnerre S."/>
            <person name="Griggs A."/>
            <person name="Zeng Q."/>
            <person name="Bartlett K."/>
            <person name="Li W."/>
            <person name="Wang X."/>
            <person name="Heitman J."/>
            <person name="Stajich J.E."/>
            <person name="Fraser J.A."/>
            <person name="Meyer W."/>
            <person name="Carter D."/>
            <person name="Schein J."/>
            <person name="Krzywinski M."/>
            <person name="Kwon-Chung K.J."/>
            <person name="Varma A."/>
            <person name="Wang J."/>
            <person name="Brunham R."/>
            <person name="Fyfe M."/>
            <person name="Ouellette B.F."/>
            <person name="Siddiqui A."/>
            <person name="Marra M."/>
            <person name="Jones S."/>
            <person name="Holt R."/>
            <person name="Birren B.W."/>
            <person name="Galagan J.E."/>
            <person name="Cuomo C.A."/>
        </authorList>
    </citation>
    <scope>NUCLEOTIDE SEQUENCE [LARGE SCALE GENOMIC DNA]</scope>
    <source>
        <strain evidence="9">WM276 / ATCC MYA-4071</strain>
    </source>
</reference>
<evidence type="ECO:0000256" key="6">
    <source>
        <dbReference type="ARBA" id="ARBA00023002"/>
    </source>
</evidence>
<sequence length="285" mass="31303">MTKAASLTYLEASTPLEEIHKIIERDGGVIIGNFLSPELLQEAMRSIEPHFAVRGNYESKSTHQELGEDFFPSGSLRIYGLLGKIPEVITKISGYMLASTAALRLVPGAQKQPLHRDQIAYQVRPDLTNPLFTPMVGCLIAGSKCTKKNGATAVIPGSHLWGPERAPKVEECTYAEMEAGDALFTLGSCYHGAGENQCEKTDPDALRTLFAVFGQRDYFRQDQEEVLSTPLELARTFPEDILRIAGYYKAIGGVGYVEDHQDPVEFLKTGSNLGQFAPLVSKSYV</sequence>
<dbReference type="PANTHER" id="PTHR20883">
    <property type="entry name" value="PHYTANOYL-COA DIOXYGENASE DOMAIN CONTAINING 1"/>
    <property type="match status" value="1"/>
</dbReference>
<evidence type="ECO:0000256" key="1">
    <source>
        <dbReference type="ARBA" id="ARBA00001962"/>
    </source>
</evidence>
<dbReference type="Gene3D" id="2.60.120.620">
    <property type="entry name" value="q2cbj1_9rhob like domain"/>
    <property type="match status" value="1"/>
</dbReference>
<dbReference type="OrthoDB" id="445007at2759"/>
<dbReference type="GeneID" id="10185032"/>
<dbReference type="InterPro" id="IPR008775">
    <property type="entry name" value="Phytyl_CoA_dOase-like"/>
</dbReference>
<evidence type="ECO:0000313" key="8">
    <source>
        <dbReference type="EMBL" id="ADV24668.1"/>
    </source>
</evidence>
<dbReference type="PANTHER" id="PTHR20883:SF45">
    <property type="entry name" value="PHYTANOYL-COA DIOXYGENASE FAMILY PROTEIN"/>
    <property type="match status" value="1"/>
</dbReference>
<comment type="subunit">
    <text evidence="3">Homodimer.</text>
</comment>
<keyword evidence="5" id="KW-0223">Dioxygenase</keyword>
<protein>
    <recommendedName>
        <fullName evidence="10">Phytanoyl-CoA dioxygenase</fullName>
    </recommendedName>
</protein>
<evidence type="ECO:0000256" key="3">
    <source>
        <dbReference type="ARBA" id="ARBA00011738"/>
    </source>
</evidence>
<dbReference type="AlphaFoldDB" id="E6RCW4"/>
<keyword evidence="4" id="KW-0479">Metal-binding</keyword>
<dbReference type="RefSeq" id="XP_003196455.1">
    <property type="nucleotide sequence ID" value="XM_003196407.1"/>
</dbReference>
<evidence type="ECO:0000256" key="5">
    <source>
        <dbReference type="ARBA" id="ARBA00022964"/>
    </source>
</evidence>
<comment type="similarity">
    <text evidence="2">Belongs to the PhyH family.</text>
</comment>
<evidence type="ECO:0000313" key="9">
    <source>
        <dbReference type="Proteomes" id="UP000007805"/>
    </source>
</evidence>
<dbReference type="Proteomes" id="UP000007805">
    <property type="component" value="Chromosome J"/>
</dbReference>
<organism evidence="8 9">
    <name type="scientific">Cryptococcus gattii serotype B (strain WM276 / ATCC MYA-4071)</name>
    <name type="common">Filobasidiella gattii</name>
    <name type="synonym">Cryptococcus bacillisporus</name>
    <dbReference type="NCBI Taxonomy" id="367775"/>
    <lineage>
        <taxon>Eukaryota</taxon>
        <taxon>Fungi</taxon>
        <taxon>Dikarya</taxon>
        <taxon>Basidiomycota</taxon>
        <taxon>Agaricomycotina</taxon>
        <taxon>Tremellomycetes</taxon>
        <taxon>Tremellales</taxon>
        <taxon>Cryptococcaceae</taxon>
        <taxon>Cryptococcus</taxon>
        <taxon>Cryptococcus gattii species complex</taxon>
    </lineage>
</organism>
<dbReference type="HOGENOM" id="CLU_047725_0_0_1"/>
<gene>
    <name evidence="8" type="ordered locus">CGB_J2090W</name>
</gene>
<keyword evidence="7" id="KW-0408">Iron</keyword>
<keyword evidence="6" id="KW-0560">Oxidoreductase</keyword>
<name>E6RCW4_CRYGW</name>
<dbReference type="eggNOG" id="ENOG502RUKM">
    <property type="taxonomic scope" value="Eukaryota"/>
</dbReference>
<evidence type="ECO:0000256" key="7">
    <source>
        <dbReference type="ARBA" id="ARBA00023004"/>
    </source>
</evidence>
<dbReference type="EMBL" id="CP000295">
    <property type="protein sequence ID" value="ADV24668.1"/>
    <property type="molecule type" value="Genomic_DNA"/>
</dbReference>
<dbReference type="SUPFAM" id="SSF51197">
    <property type="entry name" value="Clavaminate synthase-like"/>
    <property type="match status" value="1"/>
</dbReference>
<dbReference type="VEuPathDB" id="FungiDB:CGB_J2090W"/>